<proteinExistence type="predicted"/>
<evidence type="ECO:0000256" key="1">
    <source>
        <dbReference type="SAM" id="SignalP"/>
    </source>
</evidence>
<sequence>MVIPTVLLLLGTLGTWVTVAITNETGHDVSQLLDDFIAFIEPIMRARGDNEIEIDGVSDSQPISGSLIEHRLMKIDHPKVQALLEDPTIPIQFSFSCEKGKFGDITTLKRVGRAVESAGAFLIQNVILKSHYSLETMYVKYPKCVISIADVPFKGQITFKAPHNNFKTNLVFYALDKYCYFTGGPTSFNGPLELKSVVQGTPYNKVFEQLIDYLIKRNPDDVKNKAKWKLQQALASAARKFKGCAFLNDRIRQHVMNKHR</sequence>
<evidence type="ECO:0000313" key="2">
    <source>
        <dbReference type="EMBL" id="KAF6198987.1"/>
    </source>
</evidence>
<keyword evidence="3" id="KW-1185">Reference proteome</keyword>
<feature type="chain" id="PRO_5035917415" evidence="1">
    <location>
        <begin position="23"/>
        <end position="260"/>
    </location>
</feature>
<name>A0A8S9WQQ6_APOLU</name>
<dbReference type="Proteomes" id="UP000466442">
    <property type="component" value="Unassembled WGS sequence"/>
</dbReference>
<organism evidence="2 3">
    <name type="scientific">Apolygus lucorum</name>
    <name type="common">Small green plant bug</name>
    <name type="synonym">Lygocoris lucorum</name>
    <dbReference type="NCBI Taxonomy" id="248454"/>
    <lineage>
        <taxon>Eukaryota</taxon>
        <taxon>Metazoa</taxon>
        <taxon>Ecdysozoa</taxon>
        <taxon>Arthropoda</taxon>
        <taxon>Hexapoda</taxon>
        <taxon>Insecta</taxon>
        <taxon>Pterygota</taxon>
        <taxon>Neoptera</taxon>
        <taxon>Paraneoptera</taxon>
        <taxon>Hemiptera</taxon>
        <taxon>Heteroptera</taxon>
        <taxon>Panheteroptera</taxon>
        <taxon>Cimicomorpha</taxon>
        <taxon>Miridae</taxon>
        <taxon>Mirini</taxon>
        <taxon>Apolygus</taxon>
    </lineage>
</organism>
<reference evidence="2" key="1">
    <citation type="journal article" date="2021" name="Mol. Ecol. Resour.">
        <title>Apolygus lucorum genome provides insights into omnivorousness and mesophyll feeding.</title>
        <authorList>
            <person name="Liu Y."/>
            <person name="Liu H."/>
            <person name="Wang H."/>
            <person name="Huang T."/>
            <person name="Liu B."/>
            <person name="Yang B."/>
            <person name="Yin L."/>
            <person name="Li B."/>
            <person name="Zhang Y."/>
            <person name="Zhang S."/>
            <person name="Jiang F."/>
            <person name="Zhang X."/>
            <person name="Ren Y."/>
            <person name="Wang B."/>
            <person name="Wang S."/>
            <person name="Lu Y."/>
            <person name="Wu K."/>
            <person name="Fan W."/>
            <person name="Wang G."/>
        </authorList>
    </citation>
    <scope>NUCLEOTIDE SEQUENCE</scope>
    <source>
        <strain evidence="2">12Hb</strain>
    </source>
</reference>
<feature type="signal peptide" evidence="1">
    <location>
        <begin position="1"/>
        <end position="22"/>
    </location>
</feature>
<evidence type="ECO:0000313" key="3">
    <source>
        <dbReference type="Proteomes" id="UP000466442"/>
    </source>
</evidence>
<keyword evidence="1" id="KW-0732">Signal</keyword>
<protein>
    <submittedName>
        <fullName evidence="2">Uncharacterized protein</fullName>
    </submittedName>
</protein>
<comment type="caution">
    <text evidence="2">The sequence shown here is derived from an EMBL/GenBank/DDBJ whole genome shotgun (WGS) entry which is preliminary data.</text>
</comment>
<dbReference type="EMBL" id="WIXP02000015">
    <property type="protein sequence ID" value="KAF6198987.1"/>
    <property type="molecule type" value="Genomic_DNA"/>
</dbReference>
<dbReference type="AlphaFoldDB" id="A0A8S9WQQ6"/>
<gene>
    <name evidence="2" type="ORF">GE061_007010</name>
</gene>
<accession>A0A8S9WQQ6</accession>